<protein>
    <submittedName>
        <fullName evidence="2">Uncharacterized protein</fullName>
    </submittedName>
</protein>
<dbReference type="AlphaFoldDB" id="A0A540K8Q4"/>
<name>A0A540K8Q4_MALBA</name>
<comment type="caution">
    <text evidence="2">The sequence shown here is derived from an EMBL/GenBank/DDBJ whole genome shotgun (WGS) entry which is preliminary data.</text>
</comment>
<dbReference type="EMBL" id="VIEB01001734">
    <property type="protein sequence ID" value="TQD70605.1"/>
    <property type="molecule type" value="Genomic_DNA"/>
</dbReference>
<proteinExistence type="predicted"/>
<sequence>MDRVPDIAVSVPLHSELEGTSQERSTNVLHTYICSLITMLGGFLQLKQGVRNESLFDTNYPTMVSLIVAIITYVGSLIGSRILHIQARPNSNLAESMIDKISLLFGTLAFILEVMILVPGLGIVTLLFWVVWFVNVVVEYACKYLEPLYQCVVASVVHTFGKLKEHLNMIIRRFAMESEERTDELPQVTSTTV</sequence>
<organism evidence="2 3">
    <name type="scientific">Malus baccata</name>
    <name type="common">Siberian crab apple</name>
    <name type="synonym">Pyrus baccata</name>
    <dbReference type="NCBI Taxonomy" id="106549"/>
    <lineage>
        <taxon>Eukaryota</taxon>
        <taxon>Viridiplantae</taxon>
        <taxon>Streptophyta</taxon>
        <taxon>Embryophyta</taxon>
        <taxon>Tracheophyta</taxon>
        <taxon>Spermatophyta</taxon>
        <taxon>Magnoliopsida</taxon>
        <taxon>eudicotyledons</taxon>
        <taxon>Gunneridae</taxon>
        <taxon>Pentapetalae</taxon>
        <taxon>rosids</taxon>
        <taxon>fabids</taxon>
        <taxon>Rosales</taxon>
        <taxon>Rosaceae</taxon>
        <taxon>Amygdaloideae</taxon>
        <taxon>Maleae</taxon>
        <taxon>Malus</taxon>
    </lineage>
</organism>
<dbReference type="PANTHER" id="PTHR34115">
    <property type="entry name" value="PROTEIN, PUTATIVE-RELATED"/>
    <property type="match status" value="1"/>
</dbReference>
<accession>A0A540K8Q4</accession>
<keyword evidence="1" id="KW-0812">Transmembrane</keyword>
<keyword evidence="3" id="KW-1185">Reference proteome</keyword>
<evidence type="ECO:0000256" key="1">
    <source>
        <dbReference type="SAM" id="Phobius"/>
    </source>
</evidence>
<evidence type="ECO:0000313" key="3">
    <source>
        <dbReference type="Proteomes" id="UP000315295"/>
    </source>
</evidence>
<evidence type="ECO:0000313" key="2">
    <source>
        <dbReference type="EMBL" id="TQD70605.1"/>
    </source>
</evidence>
<gene>
    <name evidence="2" type="ORF">C1H46_043857</name>
</gene>
<dbReference type="STRING" id="106549.A0A540K8Q4"/>
<reference evidence="2 3" key="1">
    <citation type="journal article" date="2019" name="G3 (Bethesda)">
        <title>Sequencing of a Wild Apple (Malus baccata) Genome Unravels the Differences Between Cultivated and Wild Apple Species Regarding Disease Resistance and Cold Tolerance.</title>
        <authorList>
            <person name="Chen X."/>
        </authorList>
    </citation>
    <scope>NUCLEOTIDE SEQUENCE [LARGE SCALE GENOMIC DNA]</scope>
    <source>
        <strain evidence="3">cv. Shandingzi</strain>
        <tissue evidence="2">Leaves</tissue>
    </source>
</reference>
<keyword evidence="1" id="KW-0472">Membrane</keyword>
<keyword evidence="1" id="KW-1133">Transmembrane helix</keyword>
<feature type="transmembrane region" description="Helical" evidence="1">
    <location>
        <begin position="103"/>
        <end position="132"/>
    </location>
</feature>
<dbReference type="Proteomes" id="UP000315295">
    <property type="component" value="Unassembled WGS sequence"/>
</dbReference>
<dbReference type="PANTHER" id="PTHR34115:SF13">
    <property type="entry name" value="RPB1A"/>
    <property type="match status" value="1"/>
</dbReference>
<feature type="transmembrane region" description="Helical" evidence="1">
    <location>
        <begin position="27"/>
        <end position="44"/>
    </location>
</feature>
<dbReference type="InterPro" id="IPR053258">
    <property type="entry name" value="Ca-permeable_cation_channel"/>
</dbReference>
<feature type="transmembrane region" description="Helical" evidence="1">
    <location>
        <begin position="64"/>
        <end position="83"/>
    </location>
</feature>